<evidence type="ECO:0000313" key="2">
    <source>
        <dbReference type="EMBL" id="SEV94554.1"/>
    </source>
</evidence>
<evidence type="ECO:0000313" key="3">
    <source>
        <dbReference type="Proteomes" id="UP000199469"/>
    </source>
</evidence>
<name>A0A1I0N0K1_9FLAO</name>
<organism evidence="2 3">
    <name type="scientific">Chryseobacterium wanjuense</name>
    <dbReference type="NCBI Taxonomy" id="356305"/>
    <lineage>
        <taxon>Bacteria</taxon>
        <taxon>Pseudomonadati</taxon>
        <taxon>Bacteroidota</taxon>
        <taxon>Flavobacteriia</taxon>
        <taxon>Flavobacteriales</taxon>
        <taxon>Weeksellaceae</taxon>
        <taxon>Chryseobacterium group</taxon>
        <taxon>Chryseobacterium</taxon>
    </lineage>
</organism>
<feature type="domain" description="Sugar 3,4-ketoisomerase QdtA cupin" evidence="1">
    <location>
        <begin position="6"/>
        <end position="123"/>
    </location>
</feature>
<keyword evidence="3" id="KW-1185">Reference proteome</keyword>
<dbReference type="EMBL" id="FOIU01000001">
    <property type="protein sequence ID" value="SEV94554.1"/>
    <property type="molecule type" value="Genomic_DNA"/>
</dbReference>
<sequence length="141" mass="16573">METPQIIKGGKYSDDRGNLFFNNNFNASQIKRIYYIENADTKFVRGWTGHKIEQRWLSASQGSFTIRLIKIDHWEKPSENLPILKFELNSGQLDVLHIPKGYVSAIQSREEKSRLLVMADYFLGEIADDYRFPIDYFENFK</sequence>
<evidence type="ECO:0000259" key="1">
    <source>
        <dbReference type="Pfam" id="PF05523"/>
    </source>
</evidence>
<dbReference type="Gene3D" id="2.60.120.10">
    <property type="entry name" value="Jelly Rolls"/>
    <property type="match status" value="1"/>
</dbReference>
<dbReference type="InterPro" id="IPR008894">
    <property type="entry name" value="QdtA_cupin_dom"/>
</dbReference>
<proteinExistence type="predicted"/>
<dbReference type="Pfam" id="PF05523">
    <property type="entry name" value="FdtA"/>
    <property type="match status" value="1"/>
</dbReference>
<protein>
    <submittedName>
        <fullName evidence="2">WxcM-like, C-terminal</fullName>
    </submittedName>
</protein>
<dbReference type="InterPro" id="IPR014710">
    <property type="entry name" value="RmlC-like_jellyroll"/>
</dbReference>
<dbReference type="SUPFAM" id="SSF51182">
    <property type="entry name" value="RmlC-like cupins"/>
    <property type="match status" value="1"/>
</dbReference>
<dbReference type="STRING" id="356305.SAMN05421841_0316"/>
<dbReference type="RefSeq" id="WP_089790325.1">
    <property type="nucleotide sequence ID" value="NZ_FOIU01000001.1"/>
</dbReference>
<gene>
    <name evidence="2" type="ORF">SAMN05421841_0316</name>
</gene>
<dbReference type="OrthoDB" id="826649at2"/>
<dbReference type="AlphaFoldDB" id="A0A1I0N0K1"/>
<reference evidence="3" key="1">
    <citation type="submission" date="2016-10" db="EMBL/GenBank/DDBJ databases">
        <authorList>
            <person name="Varghese N."/>
            <person name="Submissions S."/>
        </authorList>
    </citation>
    <scope>NUCLEOTIDE SEQUENCE [LARGE SCALE GENOMIC DNA]</scope>
    <source>
        <strain evidence="3">DSM 17724</strain>
    </source>
</reference>
<dbReference type="Proteomes" id="UP000199469">
    <property type="component" value="Unassembled WGS sequence"/>
</dbReference>
<dbReference type="InterPro" id="IPR011051">
    <property type="entry name" value="RmlC_Cupin_sf"/>
</dbReference>
<accession>A0A1I0N0K1</accession>